<evidence type="ECO:0000313" key="1">
    <source>
        <dbReference type="EMBL" id="KAL0434089.1"/>
    </source>
</evidence>
<organism evidence="1">
    <name type="scientific">Sesamum latifolium</name>
    <dbReference type="NCBI Taxonomy" id="2727402"/>
    <lineage>
        <taxon>Eukaryota</taxon>
        <taxon>Viridiplantae</taxon>
        <taxon>Streptophyta</taxon>
        <taxon>Embryophyta</taxon>
        <taxon>Tracheophyta</taxon>
        <taxon>Spermatophyta</taxon>
        <taxon>Magnoliopsida</taxon>
        <taxon>eudicotyledons</taxon>
        <taxon>Gunneridae</taxon>
        <taxon>Pentapetalae</taxon>
        <taxon>asterids</taxon>
        <taxon>lamiids</taxon>
        <taxon>Lamiales</taxon>
        <taxon>Pedaliaceae</taxon>
        <taxon>Sesamum</taxon>
    </lineage>
</organism>
<protein>
    <submittedName>
        <fullName evidence="1">Uncharacterized protein</fullName>
    </submittedName>
</protein>
<gene>
    <name evidence="1" type="ORF">Slati_2743200</name>
</gene>
<reference evidence="1" key="1">
    <citation type="submission" date="2020-06" db="EMBL/GenBank/DDBJ databases">
        <authorList>
            <person name="Li T."/>
            <person name="Hu X."/>
            <person name="Zhang T."/>
            <person name="Song X."/>
            <person name="Zhang H."/>
            <person name="Dai N."/>
            <person name="Sheng W."/>
            <person name="Hou X."/>
            <person name="Wei L."/>
        </authorList>
    </citation>
    <scope>NUCLEOTIDE SEQUENCE</scope>
    <source>
        <strain evidence="1">KEN1</strain>
        <tissue evidence="1">Leaf</tissue>
    </source>
</reference>
<dbReference type="EMBL" id="JACGWN010000009">
    <property type="protein sequence ID" value="KAL0434089.1"/>
    <property type="molecule type" value="Genomic_DNA"/>
</dbReference>
<accession>A0AAW2VWQ6</accession>
<proteinExistence type="predicted"/>
<reference evidence="1" key="2">
    <citation type="journal article" date="2024" name="Plant">
        <title>Genomic evolution and insights into agronomic trait innovations of Sesamum species.</title>
        <authorList>
            <person name="Miao H."/>
            <person name="Wang L."/>
            <person name="Qu L."/>
            <person name="Liu H."/>
            <person name="Sun Y."/>
            <person name="Le M."/>
            <person name="Wang Q."/>
            <person name="Wei S."/>
            <person name="Zheng Y."/>
            <person name="Lin W."/>
            <person name="Duan Y."/>
            <person name="Cao H."/>
            <person name="Xiong S."/>
            <person name="Wang X."/>
            <person name="Wei L."/>
            <person name="Li C."/>
            <person name="Ma Q."/>
            <person name="Ju M."/>
            <person name="Zhao R."/>
            <person name="Li G."/>
            <person name="Mu C."/>
            <person name="Tian Q."/>
            <person name="Mei H."/>
            <person name="Zhang T."/>
            <person name="Gao T."/>
            <person name="Zhang H."/>
        </authorList>
    </citation>
    <scope>NUCLEOTIDE SEQUENCE</scope>
    <source>
        <strain evidence="1">KEN1</strain>
    </source>
</reference>
<sequence length="81" mass="9103">MPTSRMDFESYICMNIDHVCGNAINQEAIKALRPFGGRSATLSWNVKNLLLGEDRLIPEVPRQLHIRCISKPPLDLQGVNV</sequence>
<dbReference type="AlphaFoldDB" id="A0AAW2VWQ6"/>
<comment type="caution">
    <text evidence="1">The sequence shown here is derived from an EMBL/GenBank/DDBJ whole genome shotgun (WGS) entry which is preliminary data.</text>
</comment>
<name>A0AAW2VWQ6_9LAMI</name>